<gene>
    <name evidence="1" type="ORF">FSC09_15835</name>
</gene>
<evidence type="ECO:0008006" key="3">
    <source>
        <dbReference type="Google" id="ProtNLM"/>
    </source>
</evidence>
<protein>
    <recommendedName>
        <fullName evidence="3">Nucleotide pyrophosphohydrolase</fullName>
    </recommendedName>
</protein>
<dbReference type="RefSeq" id="WP_163146518.1">
    <property type="nucleotide sequence ID" value="NZ_CP044456.1"/>
</dbReference>
<dbReference type="EMBL" id="CP044456">
    <property type="protein sequence ID" value="QIC71859.1"/>
    <property type="molecule type" value="Genomic_DNA"/>
</dbReference>
<accession>A0A6C0Y6X2</accession>
<evidence type="ECO:0000313" key="2">
    <source>
        <dbReference type="Proteomes" id="UP000503440"/>
    </source>
</evidence>
<proteinExistence type="predicted"/>
<geneLocation type="plasmid" evidence="2">
    <name>pb18-1</name>
</geneLocation>
<dbReference type="Proteomes" id="UP000503440">
    <property type="component" value="Plasmid pB18-1"/>
</dbReference>
<reference evidence="1 2" key="1">
    <citation type="submission" date="2019-09" db="EMBL/GenBank/DDBJ databases">
        <title>Non-baumannii Acinetobacter spp. carrying blaNDM-1 isolated in China.</title>
        <authorList>
            <person name="Cui C."/>
            <person name="Chen C."/>
            <person name="Sun J."/>
            <person name="Liu Y."/>
        </authorList>
    </citation>
    <scope>NUCLEOTIDE SEQUENCE [LARGE SCALE GENOMIC DNA]</scope>
    <source>
        <strain evidence="1 2">B18</strain>
        <plasmid evidence="2">pb18-1</plasmid>
    </source>
</reference>
<organism evidence="1 2">
    <name type="scientific">Acinetobacter indicus</name>
    <dbReference type="NCBI Taxonomy" id="756892"/>
    <lineage>
        <taxon>Bacteria</taxon>
        <taxon>Pseudomonadati</taxon>
        <taxon>Pseudomonadota</taxon>
        <taxon>Gammaproteobacteria</taxon>
        <taxon>Moraxellales</taxon>
        <taxon>Moraxellaceae</taxon>
        <taxon>Acinetobacter</taxon>
    </lineage>
</organism>
<evidence type="ECO:0000313" key="1">
    <source>
        <dbReference type="EMBL" id="QIC71859.1"/>
    </source>
</evidence>
<keyword evidence="1" id="KW-0614">Plasmid</keyword>
<dbReference type="AlphaFoldDB" id="A0A6C0Y6X2"/>
<name>A0A6C0Y6X2_9GAMM</name>
<sequence>MNNLQFLLLKIGEEAKEIGLVADKTIQFGLDSNNNGQLPLTNKDHLFKEINDLLAVVEMLNEECGLGFTPDLQAIAEKKKKVQHYRSIAQELGNMSID</sequence>